<dbReference type="EMBL" id="CDSF01000095">
    <property type="protein sequence ID" value="CEO99921.1"/>
    <property type="molecule type" value="Genomic_DNA"/>
</dbReference>
<dbReference type="SMART" id="SM00184">
    <property type="entry name" value="RING"/>
    <property type="match status" value="1"/>
</dbReference>
<comment type="subcellular location">
    <subcellularLocation>
        <location evidence="1">Membrane</location>
    </subcellularLocation>
</comment>
<sequence length="215" mass="23577">MPILVREGDASLANFVFDQSSCMRIMSMVVSAAQIAYMAIEVLGFEISKTALVVASISAFTILFAVRSSPIADLLLTVVILATYALVLHFLRHSPTPSWLPVAVIFAVWRSVEFAIQLLVSSIFAEAQDRDNAIDAEAEASAERRIAASVPLTTFAELATRHDQCPICIAAFDDTHSVRRLPCEHVFHAACLDPWMKAHDDAKCPVCRRGIFRSA</sequence>
<dbReference type="OrthoDB" id="9984778at2759"/>
<keyword evidence="2 9" id="KW-0812">Transmembrane</keyword>
<proteinExistence type="predicted"/>
<dbReference type="PANTHER" id="PTHR46539:SF1">
    <property type="entry name" value="E3 UBIQUITIN-PROTEIN LIGASE ATL42"/>
    <property type="match status" value="1"/>
</dbReference>
<keyword evidence="7 9" id="KW-0472">Membrane</keyword>
<dbReference type="Proteomes" id="UP000290189">
    <property type="component" value="Unassembled WGS sequence"/>
</dbReference>
<evidence type="ECO:0000256" key="5">
    <source>
        <dbReference type="ARBA" id="ARBA00022833"/>
    </source>
</evidence>
<dbReference type="SUPFAM" id="SSF57850">
    <property type="entry name" value="RING/U-box"/>
    <property type="match status" value="1"/>
</dbReference>
<dbReference type="STRING" id="37360.A0A0G4IXX3"/>
<evidence type="ECO:0000313" key="14">
    <source>
        <dbReference type="Proteomes" id="UP000290189"/>
    </source>
</evidence>
<name>A0A0G4IXX3_PLABS</name>
<evidence type="ECO:0000256" key="1">
    <source>
        <dbReference type="ARBA" id="ARBA00004370"/>
    </source>
</evidence>
<reference evidence="12 14" key="2">
    <citation type="submission" date="2018-03" db="EMBL/GenBank/DDBJ databases">
        <authorList>
            <person name="Fogelqvist J."/>
        </authorList>
    </citation>
    <scope>NUCLEOTIDE SEQUENCE [LARGE SCALE GENOMIC DNA]</scope>
</reference>
<protein>
    <recommendedName>
        <fullName evidence="10">RING-type domain-containing protein</fullName>
    </recommendedName>
</protein>
<dbReference type="Gene3D" id="3.30.40.10">
    <property type="entry name" value="Zinc/RING finger domain, C3HC4 (zinc finger)"/>
    <property type="match status" value="1"/>
</dbReference>
<keyword evidence="5" id="KW-0862">Zinc</keyword>
<evidence type="ECO:0000256" key="6">
    <source>
        <dbReference type="ARBA" id="ARBA00022989"/>
    </source>
</evidence>
<gene>
    <name evidence="11" type="ORF">PBRA_007655</name>
    <name evidence="12" type="ORF">PLBR_LOCUS6768</name>
</gene>
<dbReference type="Proteomes" id="UP000039324">
    <property type="component" value="Unassembled WGS sequence"/>
</dbReference>
<keyword evidence="6 9" id="KW-1133">Transmembrane helix</keyword>
<dbReference type="GO" id="GO:0008270">
    <property type="term" value="F:zinc ion binding"/>
    <property type="evidence" value="ECO:0007669"/>
    <property type="project" value="UniProtKB-KW"/>
</dbReference>
<dbReference type="EMBL" id="OVEO01000012">
    <property type="protein sequence ID" value="SPQ99553.1"/>
    <property type="molecule type" value="Genomic_DNA"/>
</dbReference>
<evidence type="ECO:0000256" key="2">
    <source>
        <dbReference type="ARBA" id="ARBA00022692"/>
    </source>
</evidence>
<feature type="transmembrane region" description="Helical" evidence="9">
    <location>
        <begin position="46"/>
        <end position="66"/>
    </location>
</feature>
<reference evidence="11 13" key="1">
    <citation type="submission" date="2015-02" db="EMBL/GenBank/DDBJ databases">
        <authorList>
            <person name="Chooi Y.-H."/>
        </authorList>
    </citation>
    <scope>NUCLEOTIDE SEQUENCE [LARGE SCALE GENOMIC DNA]</scope>
    <source>
        <strain evidence="11">E3</strain>
    </source>
</reference>
<evidence type="ECO:0000256" key="3">
    <source>
        <dbReference type="ARBA" id="ARBA00022723"/>
    </source>
</evidence>
<organism evidence="11 13">
    <name type="scientific">Plasmodiophora brassicae</name>
    <name type="common">Clubroot disease agent</name>
    <dbReference type="NCBI Taxonomy" id="37360"/>
    <lineage>
        <taxon>Eukaryota</taxon>
        <taxon>Sar</taxon>
        <taxon>Rhizaria</taxon>
        <taxon>Endomyxa</taxon>
        <taxon>Phytomyxea</taxon>
        <taxon>Plasmodiophorida</taxon>
        <taxon>Plasmodiophoridae</taxon>
        <taxon>Plasmodiophora</taxon>
    </lineage>
</organism>
<evidence type="ECO:0000313" key="11">
    <source>
        <dbReference type="EMBL" id="CEO99921.1"/>
    </source>
</evidence>
<evidence type="ECO:0000256" key="7">
    <source>
        <dbReference type="ARBA" id="ARBA00023136"/>
    </source>
</evidence>
<evidence type="ECO:0000313" key="12">
    <source>
        <dbReference type="EMBL" id="SPQ99553.1"/>
    </source>
</evidence>
<dbReference type="GO" id="GO:0016020">
    <property type="term" value="C:membrane"/>
    <property type="evidence" value="ECO:0007669"/>
    <property type="project" value="UniProtKB-SubCell"/>
</dbReference>
<keyword evidence="3" id="KW-0479">Metal-binding</keyword>
<evidence type="ECO:0000256" key="9">
    <source>
        <dbReference type="SAM" id="Phobius"/>
    </source>
</evidence>
<feature type="domain" description="RING-type" evidence="10">
    <location>
        <begin position="165"/>
        <end position="208"/>
    </location>
</feature>
<evidence type="ECO:0000313" key="13">
    <source>
        <dbReference type="Proteomes" id="UP000039324"/>
    </source>
</evidence>
<dbReference type="PROSITE" id="PS50089">
    <property type="entry name" value="ZF_RING_2"/>
    <property type="match status" value="1"/>
</dbReference>
<evidence type="ECO:0000259" key="10">
    <source>
        <dbReference type="PROSITE" id="PS50089"/>
    </source>
</evidence>
<dbReference type="AlphaFoldDB" id="A0A0G4IXX3"/>
<geneLocation type="mitochondrion" evidence="12"/>
<dbReference type="PANTHER" id="PTHR46539">
    <property type="entry name" value="E3 UBIQUITIN-PROTEIN LIGASE ATL42"/>
    <property type="match status" value="1"/>
</dbReference>
<keyword evidence="13" id="KW-1185">Reference proteome</keyword>
<dbReference type="Pfam" id="PF13639">
    <property type="entry name" value="zf-RING_2"/>
    <property type="match status" value="1"/>
</dbReference>
<keyword evidence="4 8" id="KW-0863">Zinc-finger</keyword>
<feature type="transmembrane region" description="Helical" evidence="9">
    <location>
        <begin position="98"/>
        <end position="120"/>
    </location>
</feature>
<evidence type="ECO:0000256" key="4">
    <source>
        <dbReference type="ARBA" id="ARBA00022771"/>
    </source>
</evidence>
<accession>A0A0G4IXX3</accession>
<dbReference type="InterPro" id="IPR013083">
    <property type="entry name" value="Znf_RING/FYVE/PHD"/>
</dbReference>
<keyword evidence="12" id="KW-0496">Mitochondrion</keyword>
<feature type="transmembrane region" description="Helical" evidence="9">
    <location>
        <begin position="73"/>
        <end position="92"/>
    </location>
</feature>
<evidence type="ECO:0000256" key="8">
    <source>
        <dbReference type="PROSITE-ProRule" id="PRU00175"/>
    </source>
</evidence>
<dbReference type="InterPro" id="IPR001841">
    <property type="entry name" value="Znf_RING"/>
</dbReference>